<dbReference type="Gene3D" id="2.60.40.2700">
    <property type="match status" value="1"/>
</dbReference>
<dbReference type="SUPFAM" id="SSF49373">
    <property type="entry name" value="Invasin/intimin cell-adhesion fragments"/>
    <property type="match status" value="1"/>
</dbReference>
<dbReference type="STRING" id="1423783.FC50_GL000371"/>
<keyword evidence="3" id="KW-1185">Reference proteome</keyword>
<reference evidence="2 3" key="1">
    <citation type="journal article" date="2015" name="Genome Announc.">
        <title>Expanding the biotechnology potential of lactobacilli through comparative genomics of 213 strains and associated genera.</title>
        <authorList>
            <person name="Sun Z."/>
            <person name="Harris H.M."/>
            <person name="McCann A."/>
            <person name="Guo C."/>
            <person name="Argimon S."/>
            <person name="Zhang W."/>
            <person name="Yang X."/>
            <person name="Jeffery I.B."/>
            <person name="Cooney J.C."/>
            <person name="Kagawa T.F."/>
            <person name="Liu W."/>
            <person name="Song Y."/>
            <person name="Salvetti E."/>
            <person name="Wrobel A."/>
            <person name="Rasinkangas P."/>
            <person name="Parkhill J."/>
            <person name="Rea M.C."/>
            <person name="O'Sullivan O."/>
            <person name="Ritari J."/>
            <person name="Douillard F.P."/>
            <person name="Paul Ross R."/>
            <person name="Yang R."/>
            <person name="Briner A.E."/>
            <person name="Felis G.E."/>
            <person name="de Vos W.M."/>
            <person name="Barrangou R."/>
            <person name="Klaenhammer T.R."/>
            <person name="Caufield P.W."/>
            <person name="Cui Y."/>
            <person name="Zhang H."/>
            <person name="O'Toole P.W."/>
        </authorList>
    </citation>
    <scope>NUCLEOTIDE SEQUENCE [LARGE SCALE GENOMIC DNA]</scope>
    <source>
        <strain evidence="2 3">DSM 15945</strain>
    </source>
</reference>
<dbReference type="PATRIC" id="fig|1423783.4.peg.383"/>
<dbReference type="Gene3D" id="2.60.40.1080">
    <property type="match status" value="1"/>
</dbReference>
<evidence type="ECO:0000259" key="1">
    <source>
        <dbReference type="Pfam" id="PF02368"/>
    </source>
</evidence>
<organism evidence="2 3">
    <name type="scientific">Lacticaseibacillus pantheris DSM 15945 = JCM 12539 = NBRC 106106</name>
    <dbReference type="NCBI Taxonomy" id="1423783"/>
    <lineage>
        <taxon>Bacteria</taxon>
        <taxon>Bacillati</taxon>
        <taxon>Bacillota</taxon>
        <taxon>Bacilli</taxon>
        <taxon>Lactobacillales</taxon>
        <taxon>Lactobacillaceae</taxon>
        <taxon>Lacticaseibacillus</taxon>
    </lineage>
</organism>
<sequence>MQQKLNWRRFGTWLLLGVTLVLLTVVPLRTSADTTSNITVPTAVPAGMQTPSTAGGGLTTGFRTALNWNDYSATPTTAQKYAYLESGNKVTVKTSFSKPNPTTSVTYTTYLKVGDGAVSTSPTSATNDPANSKQSNVAVNFGTPSGIQGQNDVIGYELTAPTVSQPTWVYFQVMVHESGLFAGNYYTSVFPMLVLPKDYKPTMSYTPAVVFRGGSATATPSVTTNGFTLGLKTTTPSASTGSWAGTTFTATGVGTTSGAFSVTVPATSAGTAAKTYTTDTKTLYIGDIADQSAFVGNDATFTVQLPDGLTAKNVRWKGAGLTQNGDSSSFTIPSVTMAMFGAQITATMDVYQGDTMIQKDATGTATLTTIDSLVKGAVTPQLVFSGSNVPNGMNQAQGKVTGMSGEDLGAQTTWSSSDPSLASVDANGKLTANTTGKTGMVNLIGNTLYVTKQFKTTQPVTVARLAQPSPLAVGSTATLTAPNAPSGTKWTYQWQTAAAGSTNWTDVGGATGATYTTPSLTMDNDKQQYRVVVTMADGTTKVTSNPVTLTVNAGGLALREVPSFNFRVAQDGKPLDEMTDPTVQSLINGDFDGSTTDFTNPDIFNKWMLSDSDGNIGLSDTRSPAGQDYQLSVAMTPFKTAAGQLSAGGGTAKVLLYWIDSSGNPVIGGTIPDNNTDTTVMSNQPVNSTTGRLDQQVSALLSVGKSPRAVVGHYTSTMTWTLTSGPDAN</sequence>
<comment type="caution">
    <text evidence="2">The sequence shown here is derived from an EMBL/GenBank/DDBJ whole genome shotgun (WGS) entry which is preliminary data.</text>
</comment>
<accession>A0A0R1U4L4</accession>
<gene>
    <name evidence="2" type="ORF">FC50_GL000371</name>
</gene>
<dbReference type="AlphaFoldDB" id="A0A0R1U4L4"/>
<proteinExistence type="predicted"/>
<dbReference type="InterPro" id="IPR003343">
    <property type="entry name" value="Big_2"/>
</dbReference>
<protein>
    <recommendedName>
        <fullName evidence="1">BIG2 domain-containing protein</fullName>
    </recommendedName>
</protein>
<dbReference type="EMBL" id="AZFJ01000007">
    <property type="protein sequence ID" value="KRL88173.1"/>
    <property type="molecule type" value="Genomic_DNA"/>
</dbReference>
<dbReference type="RefSeq" id="WP_056956189.1">
    <property type="nucleotide sequence ID" value="NZ_AZFJ01000007.1"/>
</dbReference>
<evidence type="ECO:0000313" key="2">
    <source>
        <dbReference type="EMBL" id="KRL88173.1"/>
    </source>
</evidence>
<dbReference type="OrthoDB" id="2284527at2"/>
<dbReference type="Proteomes" id="UP000051922">
    <property type="component" value="Unassembled WGS sequence"/>
</dbReference>
<dbReference type="Pfam" id="PF02368">
    <property type="entry name" value="Big_2"/>
    <property type="match status" value="1"/>
</dbReference>
<evidence type="ECO:0000313" key="3">
    <source>
        <dbReference type="Proteomes" id="UP000051922"/>
    </source>
</evidence>
<feature type="domain" description="BIG2" evidence="1">
    <location>
        <begin position="410"/>
        <end position="438"/>
    </location>
</feature>
<name>A0A0R1U4L4_9LACO</name>
<dbReference type="InterPro" id="IPR008964">
    <property type="entry name" value="Invasin/intimin_cell_adhesion"/>
</dbReference>